<dbReference type="Proteomes" id="UP000002630">
    <property type="component" value="Linkage Group LG04"/>
</dbReference>
<feature type="chain" id="PRO_5003117413" description="AMP-dependent synthetase/ligase domain-containing protein" evidence="2">
    <location>
        <begin position="19"/>
        <end position="1197"/>
    </location>
</feature>
<dbReference type="Pfam" id="PF13570">
    <property type="entry name" value="Beta-prop_ACSF4"/>
    <property type="match status" value="1"/>
</dbReference>
<evidence type="ECO:0000259" key="5">
    <source>
        <dbReference type="Pfam" id="PF13570"/>
    </source>
</evidence>
<dbReference type="InterPro" id="IPR042099">
    <property type="entry name" value="ANL_N_sf"/>
</dbReference>
<feature type="compositionally biased region" description="Basic and acidic residues" evidence="1">
    <location>
        <begin position="657"/>
        <end position="666"/>
    </location>
</feature>
<dbReference type="EMBL" id="FN649729">
    <property type="protein sequence ID" value="CBN78722.1"/>
    <property type="molecule type" value="Genomic_DNA"/>
</dbReference>
<dbReference type="InterPro" id="IPR018391">
    <property type="entry name" value="PQQ_b-propeller_rpt"/>
</dbReference>
<feature type="compositionally biased region" description="Low complexity" evidence="1">
    <location>
        <begin position="179"/>
        <end position="192"/>
    </location>
</feature>
<dbReference type="STRING" id="2880.D8LQF8"/>
<keyword evidence="2" id="KW-0732">Signal</keyword>
<feature type="region of interest" description="Disordered" evidence="1">
    <location>
        <begin position="643"/>
        <end position="666"/>
    </location>
</feature>
<dbReference type="PANTHER" id="PTHR44394:SF1">
    <property type="entry name" value="BETA-ALANINE-ACTIVATING ENZYME"/>
    <property type="match status" value="1"/>
</dbReference>
<evidence type="ECO:0000313" key="6">
    <source>
        <dbReference type="EMBL" id="CBN78722.1"/>
    </source>
</evidence>
<dbReference type="InterPro" id="IPR052091">
    <property type="entry name" value="Beta-ala_Activ/Resist"/>
</dbReference>
<dbReference type="InterPro" id="IPR015943">
    <property type="entry name" value="WD40/YVTN_repeat-like_dom_sf"/>
</dbReference>
<feature type="domain" description="Pyrrolo-quinoline quinone repeat" evidence="4">
    <location>
        <begin position="800"/>
        <end position="872"/>
    </location>
</feature>
<dbReference type="Gene3D" id="3.30.300.30">
    <property type="match status" value="1"/>
</dbReference>
<evidence type="ECO:0008006" key="8">
    <source>
        <dbReference type="Google" id="ProtNLM"/>
    </source>
</evidence>
<dbReference type="SMART" id="SM00564">
    <property type="entry name" value="PQQ"/>
    <property type="match status" value="7"/>
</dbReference>
<dbReference type="AlphaFoldDB" id="D8LQF8"/>
<protein>
    <recommendedName>
        <fullName evidence="8">AMP-dependent synthetase/ligase domain-containing protein</fullName>
    </recommendedName>
</protein>
<dbReference type="OrthoDB" id="408177at2759"/>
<dbReference type="InParanoid" id="D8LQF8"/>
<dbReference type="PANTHER" id="PTHR44394">
    <property type="entry name" value="BETA-ALANINE-ACTIVATING ENZYME"/>
    <property type="match status" value="1"/>
</dbReference>
<feature type="domain" description="AMP-dependent synthetase/ligase" evidence="3">
    <location>
        <begin position="20"/>
        <end position="368"/>
    </location>
</feature>
<feature type="region of interest" description="Disordered" evidence="1">
    <location>
        <begin position="137"/>
        <end position="235"/>
    </location>
</feature>
<dbReference type="InterPro" id="IPR045851">
    <property type="entry name" value="AMP-bd_C_sf"/>
</dbReference>
<proteinExistence type="predicted"/>
<dbReference type="Gene3D" id="2.130.10.10">
    <property type="entry name" value="YVTN repeat-like/Quinoprotein amine dehydrogenase"/>
    <property type="match status" value="2"/>
</dbReference>
<dbReference type="InterPro" id="IPR002372">
    <property type="entry name" value="PQQ_rpt_dom"/>
</dbReference>
<dbReference type="Gene3D" id="3.40.50.12780">
    <property type="entry name" value="N-terminal domain of ligase-like"/>
    <property type="match status" value="2"/>
</dbReference>
<sequence>MVSYVSLLLLLSPPSFLPQPISFVQLHSRAVAIADALTGAEGLGSQRPATPTFTVAILCGKSDIAEICAVLAVILAGGCFVPIDDKLPLPRLSEVFRDAQPDAIVTTRSFLAGERAAGGSGIPAVIEQQGCQILHLEDSGKPSESRETVDTFRESKAHDENGESEESIGKHSCGKRVPRSSACTASTAARHANVVPDDEGPVADKGNSSLAGQACPGPLENDTRPGAASESKGLADSGLYDRKELHPCPVPCDEEDLLYILYTSGTTGPQKGVRGTRSGAVNRILFGWSLCPFRGDGELVCRRTPSCFVDFVAEVFCPLLAGVPLFLPTPGAHADPLLLVPALAEVKATRITLTPSLLASMLRTTSSDTETLLPDVHVKVRGVRVSPEAVEVVACRASGLPVGAFAVVYDHGMDTDGSAGGDSSAVTKAAIATRSPDRGRLWGFFEPNGVQVNNEGLAKLRLQLAAVLTTAQLPAVLVPVVGRFPLTTSGKVDKRALLREHWKQVEALGGRPVASAEGVDAYLPFPTDVTTQKVGTLAAAREAVARAIVSVLPDARASIASWLINLEESAPGSSNCSNMTFASTLHDILEKERHAEETKNSSGTAIGLAAAGLAATGAGQRKPPVPPACPGLLSPAVADASAAGFQSTSSPGRKRQRLDFEKRDQTTHSRSFLALGRAASGLPKTVACLGEVGDRVGDGSGLKGAKADLEVRWSSCLTKCIDATPLVFLPKSEREIVGRSRTGGVDNAGGMVAEAPSQFASPESVGPSSYCPSVVGTQRLGGRVKEAGKSTTCGDARISTSHVSSGTVYIGSHSGEFQALDLETGDREWLFTAGGRIESGAACSCDGSTIFVGCHDGRLYAIDRRMGVLSWSFETGDAIKCTPICMPEAPSSDLTNRGARKEGELVDWGTVVFGSHDGVLRSLWEADGVLRWNFDCGGALFASPAHDAEARVVYAATTKGRVVALDNSALVAFAGTEAAGSVDHNRKLTGSSTTQPTLLWDTYLPAPVFSSPAVCSASGTVVLGCVDGGLYCVSSVGEQVWVCRRGDKPVFSSPCILPPPCKEMGGDVNNASGTRVIWGCHDGVVRCRSGVDLAWETDVRRGQPVFSSPCFAAVACEGCALLCPLVLACSVPGLISALSLADGEVLGEIQLPGEIFSSAVVAGPSVVVGCRDNRVYVLDILMTCPKCVQTKAVATVC</sequence>
<accession>D8LQF8</accession>
<dbReference type="EMBL" id="FN648818">
    <property type="protein sequence ID" value="CBN78722.1"/>
    <property type="molecule type" value="Genomic_DNA"/>
</dbReference>
<organism evidence="6 7">
    <name type="scientific">Ectocarpus siliculosus</name>
    <name type="common">Brown alga</name>
    <name type="synonym">Conferva siliculosa</name>
    <dbReference type="NCBI Taxonomy" id="2880"/>
    <lineage>
        <taxon>Eukaryota</taxon>
        <taxon>Sar</taxon>
        <taxon>Stramenopiles</taxon>
        <taxon>Ochrophyta</taxon>
        <taxon>PX clade</taxon>
        <taxon>Phaeophyceae</taxon>
        <taxon>Ectocarpales</taxon>
        <taxon>Ectocarpaceae</taxon>
        <taxon>Ectocarpus</taxon>
    </lineage>
</organism>
<dbReference type="GO" id="GO:0043041">
    <property type="term" value="P:amino acid activation for nonribosomal peptide biosynthetic process"/>
    <property type="evidence" value="ECO:0007669"/>
    <property type="project" value="TreeGrafter"/>
</dbReference>
<dbReference type="OMA" id="PPPCKEM"/>
<dbReference type="SUPFAM" id="SSF56801">
    <property type="entry name" value="Acetyl-CoA synthetase-like"/>
    <property type="match status" value="1"/>
</dbReference>
<evidence type="ECO:0000256" key="1">
    <source>
        <dbReference type="SAM" id="MobiDB-lite"/>
    </source>
</evidence>
<name>D8LQF8_ECTSI</name>
<evidence type="ECO:0000259" key="3">
    <source>
        <dbReference type="Pfam" id="PF00501"/>
    </source>
</evidence>
<feature type="signal peptide" evidence="2">
    <location>
        <begin position="1"/>
        <end position="18"/>
    </location>
</feature>
<dbReference type="Gene3D" id="2.40.10.480">
    <property type="match status" value="2"/>
</dbReference>
<dbReference type="Pfam" id="PF00501">
    <property type="entry name" value="AMP-binding"/>
    <property type="match status" value="1"/>
</dbReference>
<dbReference type="SUPFAM" id="SSF50998">
    <property type="entry name" value="Quinoprotein alcohol dehydrogenase-like"/>
    <property type="match status" value="1"/>
</dbReference>
<evidence type="ECO:0000259" key="4">
    <source>
        <dbReference type="Pfam" id="PF13360"/>
    </source>
</evidence>
<dbReference type="InterPro" id="IPR011047">
    <property type="entry name" value="Quinoprotein_ADH-like_sf"/>
</dbReference>
<gene>
    <name evidence="6" type="ORF">Esi_0006_0085</name>
</gene>
<feature type="domain" description="Pyrrolo-quinoline quinone repeat" evidence="5">
    <location>
        <begin position="909"/>
        <end position="1180"/>
    </location>
</feature>
<dbReference type="eggNOG" id="KOG1178">
    <property type="taxonomic scope" value="Eukaryota"/>
</dbReference>
<evidence type="ECO:0000256" key="2">
    <source>
        <dbReference type="SAM" id="SignalP"/>
    </source>
</evidence>
<dbReference type="Pfam" id="PF13360">
    <property type="entry name" value="PQQ_2"/>
    <property type="match status" value="1"/>
</dbReference>
<feature type="compositionally biased region" description="Basic and acidic residues" evidence="1">
    <location>
        <begin position="137"/>
        <end position="161"/>
    </location>
</feature>
<dbReference type="eggNOG" id="KOG4649">
    <property type="taxonomic scope" value="Eukaryota"/>
</dbReference>
<reference evidence="6 7" key="1">
    <citation type="journal article" date="2010" name="Nature">
        <title>The Ectocarpus genome and the independent evolution of multicellularity in brown algae.</title>
        <authorList>
            <person name="Cock J.M."/>
            <person name="Sterck L."/>
            <person name="Rouze P."/>
            <person name="Scornet D."/>
            <person name="Allen A.E."/>
            <person name="Amoutzias G."/>
            <person name="Anthouard V."/>
            <person name="Artiguenave F."/>
            <person name="Aury J.M."/>
            <person name="Badger J.H."/>
            <person name="Beszteri B."/>
            <person name="Billiau K."/>
            <person name="Bonnet E."/>
            <person name="Bothwell J.H."/>
            <person name="Bowler C."/>
            <person name="Boyen C."/>
            <person name="Brownlee C."/>
            <person name="Carrano C.J."/>
            <person name="Charrier B."/>
            <person name="Cho G.Y."/>
            <person name="Coelho S.M."/>
            <person name="Collen J."/>
            <person name="Corre E."/>
            <person name="Da Silva C."/>
            <person name="Delage L."/>
            <person name="Delaroque N."/>
            <person name="Dittami S.M."/>
            <person name="Doulbeau S."/>
            <person name="Elias M."/>
            <person name="Farnham G."/>
            <person name="Gachon C.M."/>
            <person name="Gschloessl B."/>
            <person name="Heesch S."/>
            <person name="Jabbari K."/>
            <person name="Jubin C."/>
            <person name="Kawai H."/>
            <person name="Kimura K."/>
            <person name="Kloareg B."/>
            <person name="Kupper F.C."/>
            <person name="Lang D."/>
            <person name="Le Bail A."/>
            <person name="Leblanc C."/>
            <person name="Lerouge P."/>
            <person name="Lohr M."/>
            <person name="Lopez P.J."/>
            <person name="Martens C."/>
            <person name="Maumus F."/>
            <person name="Michel G."/>
            <person name="Miranda-Saavedra D."/>
            <person name="Morales J."/>
            <person name="Moreau H."/>
            <person name="Motomura T."/>
            <person name="Nagasato C."/>
            <person name="Napoli C.A."/>
            <person name="Nelson D.R."/>
            <person name="Nyvall-Collen P."/>
            <person name="Peters A.F."/>
            <person name="Pommier C."/>
            <person name="Potin P."/>
            <person name="Poulain J."/>
            <person name="Quesneville H."/>
            <person name="Read B."/>
            <person name="Rensing S.A."/>
            <person name="Ritter A."/>
            <person name="Rousvoal S."/>
            <person name="Samanta M."/>
            <person name="Samson G."/>
            <person name="Schroeder D.C."/>
            <person name="Segurens B."/>
            <person name="Strittmatter M."/>
            <person name="Tonon T."/>
            <person name="Tregear J.W."/>
            <person name="Valentin K."/>
            <person name="von Dassow P."/>
            <person name="Yamagishi T."/>
            <person name="Van de Peer Y."/>
            <person name="Wincker P."/>
        </authorList>
    </citation>
    <scope>NUCLEOTIDE SEQUENCE [LARGE SCALE GENOMIC DNA]</scope>
    <source>
        <strain evidence="7">Ec32 / CCAP1310/4</strain>
    </source>
</reference>
<keyword evidence="7" id="KW-1185">Reference proteome</keyword>
<dbReference type="InterPro" id="IPR000873">
    <property type="entry name" value="AMP-dep_synth/lig_dom"/>
</dbReference>
<evidence type="ECO:0000313" key="7">
    <source>
        <dbReference type="Proteomes" id="UP000002630"/>
    </source>
</evidence>